<proteinExistence type="predicted"/>
<evidence type="ECO:0000313" key="1">
    <source>
        <dbReference type="EMBL" id="MXU82529.1"/>
    </source>
</evidence>
<name>A0A6B0TRP0_IXORI</name>
<sequence length="69" mass="7636">MRSESLKIVMCCLFALRIGGKRIRYFPQLTPQSGNLCWVTSAFPSSIFPSLALKTKAFTKPVSPRETAG</sequence>
<organism evidence="1">
    <name type="scientific">Ixodes ricinus</name>
    <name type="common">Common tick</name>
    <name type="synonym">Acarus ricinus</name>
    <dbReference type="NCBI Taxonomy" id="34613"/>
    <lineage>
        <taxon>Eukaryota</taxon>
        <taxon>Metazoa</taxon>
        <taxon>Ecdysozoa</taxon>
        <taxon>Arthropoda</taxon>
        <taxon>Chelicerata</taxon>
        <taxon>Arachnida</taxon>
        <taxon>Acari</taxon>
        <taxon>Parasitiformes</taxon>
        <taxon>Ixodida</taxon>
        <taxon>Ixodoidea</taxon>
        <taxon>Ixodidae</taxon>
        <taxon>Ixodinae</taxon>
        <taxon>Ixodes</taxon>
    </lineage>
</organism>
<protein>
    <submittedName>
        <fullName evidence="1">Uncharacterized protein</fullName>
    </submittedName>
</protein>
<dbReference type="AlphaFoldDB" id="A0A6B0TRP0"/>
<accession>A0A6B0TRP0</accession>
<dbReference type="EMBL" id="GIFC01000446">
    <property type="protein sequence ID" value="MXU82529.1"/>
    <property type="molecule type" value="Transcribed_RNA"/>
</dbReference>
<reference evidence="1" key="1">
    <citation type="submission" date="2019-12" db="EMBL/GenBank/DDBJ databases">
        <title>An insight into the sialome of adult female Ixodes ricinus ticks feeding for 6 days.</title>
        <authorList>
            <person name="Perner J."/>
            <person name="Ribeiro J.M.C."/>
        </authorList>
    </citation>
    <scope>NUCLEOTIDE SEQUENCE</scope>
    <source>
        <strain evidence="1">Semi-engorged</strain>
        <tissue evidence="1">Salivary glands</tissue>
    </source>
</reference>